<sequence>MQRHDIRSPVMPVVPLAMKRADHPAELVSSAKSSGEVPMQPRVNELETHLETLRGDLEKIRSDVRSIRLRLAYSVGGTVVVLGLLGWIANSRFDQVVSLLLAH</sequence>
<protein>
    <submittedName>
        <fullName evidence="1">Uncharacterized protein</fullName>
    </submittedName>
</protein>
<comment type="caution">
    <text evidence="1">The sequence shown here is derived from an EMBL/GenBank/DDBJ whole genome shotgun (WGS) entry which is preliminary data.</text>
</comment>
<name>A0ACC7MQR7_9PSED</name>
<accession>A0ACC7MQR7</accession>
<proteinExistence type="predicted"/>
<evidence type="ECO:0000313" key="2">
    <source>
        <dbReference type="Proteomes" id="UP001622950"/>
    </source>
</evidence>
<evidence type="ECO:0000313" key="1">
    <source>
        <dbReference type="EMBL" id="MFK9080922.1"/>
    </source>
</evidence>
<dbReference type="Proteomes" id="UP001622950">
    <property type="component" value="Unassembled WGS sequence"/>
</dbReference>
<keyword evidence="2" id="KW-1185">Reference proteome</keyword>
<dbReference type="EMBL" id="JBJHQE010000012">
    <property type="protein sequence ID" value="MFK9080922.1"/>
    <property type="molecule type" value="Genomic_DNA"/>
</dbReference>
<reference evidence="1" key="1">
    <citation type="submission" date="2024-11" db="EMBL/GenBank/DDBJ databases">
        <authorList>
            <person name="Lucas J.A."/>
        </authorList>
    </citation>
    <scope>NUCLEOTIDE SEQUENCE</scope>
    <source>
        <strain evidence="1">Z 8.8</strain>
    </source>
</reference>
<organism evidence="1 2">
    <name type="scientific">Pseudomonas neuropathica</name>
    <dbReference type="NCBI Taxonomy" id="2730425"/>
    <lineage>
        <taxon>Bacteria</taxon>
        <taxon>Pseudomonadati</taxon>
        <taxon>Pseudomonadota</taxon>
        <taxon>Gammaproteobacteria</taxon>
        <taxon>Pseudomonadales</taxon>
        <taxon>Pseudomonadaceae</taxon>
        <taxon>Pseudomonas</taxon>
    </lineage>
</organism>
<gene>
    <name evidence="1" type="ORF">ACJEBM_09590</name>
</gene>